<gene>
    <name evidence="2" type="ORF">GCM10009422_02680</name>
</gene>
<dbReference type="SUPFAM" id="SSF51735">
    <property type="entry name" value="NAD(P)-binding Rossmann-fold domains"/>
    <property type="match status" value="1"/>
</dbReference>
<evidence type="ECO:0000313" key="2">
    <source>
        <dbReference type="EMBL" id="GAA0611265.1"/>
    </source>
</evidence>
<dbReference type="Gene3D" id="3.40.50.720">
    <property type="entry name" value="NAD(P)-binding Rossmann-like Domain"/>
    <property type="match status" value="1"/>
</dbReference>
<dbReference type="EMBL" id="BAAAGA010000001">
    <property type="protein sequence ID" value="GAA0611265.1"/>
    <property type="molecule type" value="Genomic_DNA"/>
</dbReference>
<dbReference type="PANTHER" id="PTHR43000">
    <property type="entry name" value="DTDP-D-GLUCOSE 4,6-DEHYDRATASE-RELATED"/>
    <property type="match status" value="1"/>
</dbReference>
<evidence type="ECO:0000313" key="3">
    <source>
        <dbReference type="Proteomes" id="UP001501352"/>
    </source>
</evidence>
<proteinExistence type="predicted"/>
<dbReference type="InterPro" id="IPR016040">
    <property type="entry name" value="NAD(P)-bd_dom"/>
</dbReference>
<comment type="caution">
    <text evidence="2">The sequence shown here is derived from an EMBL/GenBank/DDBJ whole genome shotgun (WGS) entry which is preliminary data.</text>
</comment>
<dbReference type="Proteomes" id="UP001501352">
    <property type="component" value="Unassembled WGS sequence"/>
</dbReference>
<reference evidence="2 3" key="1">
    <citation type="journal article" date="2019" name="Int. J. Syst. Evol. Microbiol.">
        <title>The Global Catalogue of Microorganisms (GCM) 10K type strain sequencing project: providing services to taxonomists for standard genome sequencing and annotation.</title>
        <authorList>
            <consortium name="The Broad Institute Genomics Platform"/>
            <consortium name="The Broad Institute Genome Sequencing Center for Infectious Disease"/>
            <person name="Wu L."/>
            <person name="Ma J."/>
        </authorList>
    </citation>
    <scope>NUCLEOTIDE SEQUENCE [LARGE SCALE GENOMIC DNA]</scope>
    <source>
        <strain evidence="2 3">JCM 12928</strain>
    </source>
</reference>
<dbReference type="NCBIfam" id="TIGR04180">
    <property type="entry name" value="EDH_00030"/>
    <property type="match status" value="1"/>
</dbReference>
<organism evidence="2 3">
    <name type="scientific">Brevundimonas kwangchunensis</name>
    <dbReference type="NCBI Taxonomy" id="322163"/>
    <lineage>
        <taxon>Bacteria</taxon>
        <taxon>Pseudomonadati</taxon>
        <taxon>Pseudomonadota</taxon>
        <taxon>Alphaproteobacteria</taxon>
        <taxon>Caulobacterales</taxon>
        <taxon>Caulobacteraceae</taxon>
        <taxon>Brevundimonas</taxon>
    </lineage>
</organism>
<dbReference type="InterPro" id="IPR036291">
    <property type="entry name" value="NAD(P)-bd_dom_sf"/>
</dbReference>
<dbReference type="Pfam" id="PF16363">
    <property type="entry name" value="GDP_Man_Dehyd"/>
    <property type="match status" value="1"/>
</dbReference>
<protein>
    <submittedName>
        <fullName evidence="2">NAD-dependent 4,6-dehydratase LegB</fullName>
    </submittedName>
</protein>
<name>A0ABN1GGY2_9CAUL</name>
<feature type="domain" description="NAD(P)-binding" evidence="1">
    <location>
        <begin position="9"/>
        <end position="310"/>
    </location>
</feature>
<accession>A0ABN1GGY2</accession>
<dbReference type="InterPro" id="IPR026390">
    <property type="entry name" value="LegB-like"/>
</dbReference>
<dbReference type="InterPro" id="IPR045869">
    <property type="entry name" value="Arna-like_SDR_e"/>
</dbReference>
<evidence type="ECO:0000259" key="1">
    <source>
        <dbReference type="Pfam" id="PF16363"/>
    </source>
</evidence>
<dbReference type="CDD" id="cd05257">
    <property type="entry name" value="Arna_like_SDR_e"/>
    <property type="match status" value="1"/>
</dbReference>
<keyword evidence="3" id="KW-1185">Reference proteome</keyword>
<sequence>MNLDGKRILVTGADGFIGSHLTERLIRRGCNVRAFVQYNSLGSWGWLDESPLDIRRDLDVFAGDIRDPHGVRAAARNCDVVLHLAALIAIPYSYHSPQTYVETNVLGTLNVVQAARDLGIERVVHTSTSEVYGTARFVPITEAHPLQGQSPYSASKIGADQIALSFHAAFGTPVTVIRPFNTYGPRQSARAVIPTIITQVAAGAEKIKLGAVHPTRDFTFVTDTARAFEALAECDAAVGQTVNVGSGFEISIGDTARTIFGLMGRDVAIVTDDQRLRPDASEVERLWADSGLMNSLTGWAPEYGRDDGFRRGLRETIDWFSDPANLARYRTERYAL</sequence>